<comment type="function">
    <text evidence="5">Possible metal-dependent hydrolase.</text>
</comment>
<dbReference type="Pfam" id="PF12867">
    <property type="entry name" value="DinB_2"/>
    <property type="match status" value="1"/>
</dbReference>
<dbReference type="PATRIC" id="fig|157838.3.peg.2565"/>
<evidence type="ECO:0000313" key="8">
    <source>
        <dbReference type="Proteomes" id="UP000051888"/>
    </source>
</evidence>
<evidence type="ECO:0000259" key="6">
    <source>
        <dbReference type="Pfam" id="PF12867"/>
    </source>
</evidence>
<dbReference type="InterPro" id="IPR023774">
    <property type="entry name" value="Put_metal_dep_hydrolase_YfiT"/>
</dbReference>
<feature type="domain" description="DinB-like" evidence="6">
    <location>
        <begin position="28"/>
        <end position="163"/>
    </location>
</feature>
<comment type="cofactor">
    <cofactor evidence="5">
        <name>Zn(2+)</name>
        <dbReference type="ChEBI" id="CHEBI:29105"/>
    </cofactor>
    <text evidence="5">Binds 1 zinc ion per subunit.</text>
</comment>
<dbReference type="HAMAP" id="MF_01256">
    <property type="entry name" value="YfiT_hydrol"/>
    <property type="match status" value="1"/>
</dbReference>
<keyword evidence="3 5" id="KW-0378">Hydrolase</keyword>
<proteinExistence type="inferred from homology"/>
<evidence type="ECO:0000313" key="7">
    <source>
        <dbReference type="EMBL" id="KQL54085.1"/>
    </source>
</evidence>
<evidence type="ECO:0000256" key="5">
    <source>
        <dbReference type="HAMAP-Rule" id="MF_01256"/>
    </source>
</evidence>
<feature type="binding site" evidence="5">
    <location>
        <position position="159"/>
    </location>
    <ligand>
        <name>Zn(2+)</name>
        <dbReference type="ChEBI" id="CHEBI:29105"/>
    </ligand>
</feature>
<dbReference type="NCBIfam" id="NF009807">
    <property type="entry name" value="PRK13291.1"/>
    <property type="match status" value="1"/>
</dbReference>
<dbReference type="GO" id="GO:0008270">
    <property type="term" value="F:zinc ion binding"/>
    <property type="evidence" value="ECO:0007669"/>
    <property type="project" value="UniProtKB-UniRule"/>
</dbReference>
<evidence type="ECO:0000256" key="4">
    <source>
        <dbReference type="ARBA" id="ARBA00022833"/>
    </source>
</evidence>
<feature type="binding site" evidence="5">
    <location>
        <position position="155"/>
    </location>
    <ligand>
        <name>Zn(2+)</name>
        <dbReference type="ChEBI" id="CHEBI:29105"/>
    </ligand>
</feature>
<keyword evidence="1 5" id="KW-0963">Cytoplasm</keyword>
<dbReference type="Proteomes" id="UP000051888">
    <property type="component" value="Unassembled WGS sequence"/>
</dbReference>
<dbReference type="RefSeq" id="WP_055739838.1">
    <property type="nucleotide sequence ID" value="NZ_JAAIWL010000009.1"/>
</dbReference>
<dbReference type="EC" id="3.-.-.-" evidence="5"/>
<organism evidence="7 8">
    <name type="scientific">Heyndrickxia shackletonii</name>
    <dbReference type="NCBI Taxonomy" id="157838"/>
    <lineage>
        <taxon>Bacteria</taxon>
        <taxon>Bacillati</taxon>
        <taxon>Bacillota</taxon>
        <taxon>Bacilli</taxon>
        <taxon>Bacillales</taxon>
        <taxon>Bacillaceae</taxon>
        <taxon>Heyndrickxia</taxon>
    </lineage>
</organism>
<name>A0A0Q3WYJ8_9BACI</name>
<keyword evidence="4 5" id="KW-0862">Zinc</keyword>
<evidence type="ECO:0000256" key="1">
    <source>
        <dbReference type="ARBA" id="ARBA00022490"/>
    </source>
</evidence>
<feature type="binding site" evidence="5">
    <location>
        <position position="64"/>
    </location>
    <ligand>
        <name>Zn(2+)</name>
        <dbReference type="ChEBI" id="CHEBI:29105"/>
    </ligand>
</feature>
<comment type="subunit">
    <text evidence="5">Homodimer.</text>
</comment>
<dbReference type="SUPFAM" id="SSF109854">
    <property type="entry name" value="DinB/YfiT-like putative metalloenzymes"/>
    <property type="match status" value="1"/>
</dbReference>
<comment type="caution">
    <text evidence="7">The sequence shown here is derived from an EMBL/GenBank/DDBJ whole genome shotgun (WGS) entry which is preliminary data.</text>
</comment>
<dbReference type="Gene3D" id="1.20.120.450">
    <property type="entry name" value="dinb family like domain"/>
    <property type="match status" value="1"/>
</dbReference>
<dbReference type="GO" id="GO:0005737">
    <property type="term" value="C:cytoplasm"/>
    <property type="evidence" value="ECO:0007669"/>
    <property type="project" value="UniProtKB-SubCell"/>
</dbReference>
<dbReference type="InterPro" id="IPR034660">
    <property type="entry name" value="DinB/YfiT-like"/>
</dbReference>
<dbReference type="EMBL" id="LJJC01000004">
    <property type="protein sequence ID" value="KQL54085.1"/>
    <property type="molecule type" value="Genomic_DNA"/>
</dbReference>
<keyword evidence="2 5" id="KW-0479">Metal-binding</keyword>
<protein>
    <recommendedName>
        <fullName evidence="5">Putative metal-dependent hydrolase AN964_11655</fullName>
        <ecNumber evidence="5">3.-.-.-</ecNumber>
    </recommendedName>
</protein>
<dbReference type="AlphaFoldDB" id="A0A0Q3WYJ8"/>
<comment type="subcellular location">
    <subcellularLocation>
        <location evidence="5">Cytoplasm</location>
    </subcellularLocation>
</comment>
<keyword evidence="8" id="KW-1185">Reference proteome</keyword>
<comment type="similarity">
    <text evidence="5">Belongs to the metal hydrolase YfiT family.</text>
</comment>
<dbReference type="GO" id="GO:0016787">
    <property type="term" value="F:hydrolase activity"/>
    <property type="evidence" value="ECO:0007669"/>
    <property type="project" value="UniProtKB-UniRule"/>
</dbReference>
<dbReference type="InterPro" id="IPR024775">
    <property type="entry name" value="DinB-like"/>
</dbReference>
<reference evidence="7 8" key="1">
    <citation type="submission" date="2015-09" db="EMBL/GenBank/DDBJ databases">
        <title>Genome sequencing project for genomic taxonomy and phylogenomics of Bacillus-like bacteria.</title>
        <authorList>
            <person name="Liu B."/>
            <person name="Wang J."/>
            <person name="Zhu Y."/>
            <person name="Liu G."/>
            <person name="Chen Q."/>
            <person name="Chen Z."/>
            <person name="Lan J."/>
            <person name="Che J."/>
            <person name="Ge C."/>
            <person name="Shi H."/>
            <person name="Pan Z."/>
            <person name="Liu X."/>
        </authorList>
    </citation>
    <scope>NUCLEOTIDE SEQUENCE [LARGE SCALE GENOMIC DNA]</scope>
    <source>
        <strain evidence="7 8">LMG 18435</strain>
    </source>
</reference>
<evidence type="ECO:0000256" key="2">
    <source>
        <dbReference type="ARBA" id="ARBA00022723"/>
    </source>
</evidence>
<dbReference type="STRING" id="157838.AN964_11655"/>
<dbReference type="OrthoDB" id="9796039at2"/>
<evidence type="ECO:0000256" key="3">
    <source>
        <dbReference type="ARBA" id="ARBA00022801"/>
    </source>
</evidence>
<sequence length="172" mass="20136">MDEKYPIGTFQYDGELDQSGINNWIKEIEDLPQQLHEAVKELNDNQLDTPYREGGWTVRQVVHHIADSHLNAYVRMKLALTEEKPTIKPYEEGKWAELTDYSLPAEISLHLLESLHQRWAYLLRNLNKDDLARTFIHPELGEVSIEKNIGLYAWHGKHHLAHITSLCRRMGW</sequence>
<accession>A0A0Q3WYJ8</accession>
<gene>
    <name evidence="7" type="ORF">AN964_11655</name>
</gene>